<dbReference type="EMBL" id="JADNRY010000464">
    <property type="protein sequence ID" value="KAF9050927.1"/>
    <property type="molecule type" value="Genomic_DNA"/>
</dbReference>
<protein>
    <submittedName>
        <fullName evidence="1">Uncharacterized protein</fullName>
    </submittedName>
</protein>
<dbReference type="Proteomes" id="UP000772434">
    <property type="component" value="Unassembled WGS sequence"/>
</dbReference>
<comment type="caution">
    <text evidence="1">The sequence shown here is derived from an EMBL/GenBank/DDBJ whole genome shotgun (WGS) entry which is preliminary data.</text>
</comment>
<evidence type="ECO:0000313" key="1">
    <source>
        <dbReference type="EMBL" id="KAF9050927.1"/>
    </source>
</evidence>
<accession>A0A9P5TXY5</accession>
<dbReference type="AlphaFoldDB" id="A0A9P5TXY5"/>
<organism evidence="1 2">
    <name type="scientific">Rhodocollybia butyracea</name>
    <dbReference type="NCBI Taxonomy" id="206335"/>
    <lineage>
        <taxon>Eukaryota</taxon>
        <taxon>Fungi</taxon>
        <taxon>Dikarya</taxon>
        <taxon>Basidiomycota</taxon>
        <taxon>Agaricomycotina</taxon>
        <taxon>Agaricomycetes</taxon>
        <taxon>Agaricomycetidae</taxon>
        <taxon>Agaricales</taxon>
        <taxon>Marasmiineae</taxon>
        <taxon>Omphalotaceae</taxon>
        <taxon>Rhodocollybia</taxon>
    </lineage>
</organism>
<proteinExistence type="predicted"/>
<reference evidence="1" key="1">
    <citation type="submission" date="2020-11" db="EMBL/GenBank/DDBJ databases">
        <authorList>
            <consortium name="DOE Joint Genome Institute"/>
            <person name="Ahrendt S."/>
            <person name="Riley R."/>
            <person name="Andreopoulos W."/>
            <person name="Labutti K."/>
            <person name="Pangilinan J."/>
            <person name="Ruiz-Duenas F.J."/>
            <person name="Barrasa J.M."/>
            <person name="Sanchez-Garcia M."/>
            <person name="Camarero S."/>
            <person name="Miyauchi S."/>
            <person name="Serrano A."/>
            <person name="Linde D."/>
            <person name="Babiker R."/>
            <person name="Drula E."/>
            <person name="Ayuso-Fernandez I."/>
            <person name="Pacheco R."/>
            <person name="Padilla G."/>
            <person name="Ferreira P."/>
            <person name="Barriuso J."/>
            <person name="Kellner H."/>
            <person name="Castanera R."/>
            <person name="Alfaro M."/>
            <person name="Ramirez L."/>
            <person name="Pisabarro A.G."/>
            <person name="Kuo A."/>
            <person name="Tritt A."/>
            <person name="Lipzen A."/>
            <person name="He G."/>
            <person name="Yan M."/>
            <person name="Ng V."/>
            <person name="Cullen D."/>
            <person name="Martin F."/>
            <person name="Rosso M.-N."/>
            <person name="Henrissat B."/>
            <person name="Hibbett D."/>
            <person name="Martinez A.T."/>
            <person name="Grigoriev I.V."/>
        </authorList>
    </citation>
    <scope>NUCLEOTIDE SEQUENCE</scope>
    <source>
        <strain evidence="1">AH 40177</strain>
    </source>
</reference>
<name>A0A9P5TXY5_9AGAR</name>
<gene>
    <name evidence="1" type="ORF">BDP27DRAFT_1433990</name>
</gene>
<evidence type="ECO:0000313" key="2">
    <source>
        <dbReference type="Proteomes" id="UP000772434"/>
    </source>
</evidence>
<sequence length="104" mass="11467">MSHLTHIVAVYSDGSIVTRQVINPNIVDFSIVPIYNKLDTESESSEAPEDNRNLDFASTQSTRVAASADIAESVPILSAPFNHDDETDPWKHPLLPYSTMLPLT</sequence>
<keyword evidence="2" id="KW-1185">Reference proteome</keyword>